<evidence type="ECO:0000313" key="7">
    <source>
        <dbReference type="Proteomes" id="UP001596157"/>
    </source>
</evidence>
<keyword evidence="1" id="KW-0808">Transferase</keyword>
<keyword evidence="4" id="KW-0472">Membrane</keyword>
<dbReference type="InterPro" id="IPR045851">
    <property type="entry name" value="AMP-bd_C_sf"/>
</dbReference>
<dbReference type="InterPro" id="IPR042099">
    <property type="entry name" value="ANL_N_sf"/>
</dbReference>
<evidence type="ECO:0000256" key="2">
    <source>
        <dbReference type="ARBA" id="ARBA00022737"/>
    </source>
</evidence>
<evidence type="ECO:0000259" key="5">
    <source>
        <dbReference type="PROSITE" id="PS50075"/>
    </source>
</evidence>
<name>A0ABW0ELX2_9PSEU</name>
<dbReference type="Gene3D" id="1.10.1200.10">
    <property type="entry name" value="ACP-like"/>
    <property type="match status" value="1"/>
</dbReference>
<protein>
    <submittedName>
        <fullName evidence="6">Pls/PosA family non-ribosomal peptide synthetase</fullName>
    </submittedName>
</protein>
<feature type="domain" description="Carrier" evidence="5">
    <location>
        <begin position="499"/>
        <end position="573"/>
    </location>
</feature>
<dbReference type="SUPFAM" id="SSF47336">
    <property type="entry name" value="ACP-like"/>
    <property type="match status" value="1"/>
</dbReference>
<dbReference type="Pfam" id="PF00550">
    <property type="entry name" value="PP-binding"/>
    <property type="match status" value="1"/>
</dbReference>
<proteinExistence type="predicted"/>
<dbReference type="PANTHER" id="PTHR45527">
    <property type="entry name" value="NONRIBOSOMAL PEPTIDE SYNTHETASE"/>
    <property type="match status" value="1"/>
</dbReference>
<feature type="transmembrane region" description="Helical" evidence="4">
    <location>
        <begin position="629"/>
        <end position="648"/>
    </location>
</feature>
<dbReference type="CDD" id="cd05930">
    <property type="entry name" value="A_NRPS"/>
    <property type="match status" value="1"/>
</dbReference>
<reference evidence="7" key="1">
    <citation type="journal article" date="2019" name="Int. J. Syst. Evol. Microbiol.">
        <title>The Global Catalogue of Microorganisms (GCM) 10K type strain sequencing project: providing services to taxonomists for standard genome sequencing and annotation.</title>
        <authorList>
            <consortium name="The Broad Institute Genomics Platform"/>
            <consortium name="The Broad Institute Genome Sequencing Center for Infectious Disease"/>
            <person name="Wu L."/>
            <person name="Ma J."/>
        </authorList>
    </citation>
    <scope>NUCLEOTIDE SEQUENCE [LARGE SCALE GENOMIC DNA]</scope>
    <source>
        <strain evidence="7">CCUG 59778</strain>
    </source>
</reference>
<dbReference type="NCBIfam" id="TIGR02353">
    <property type="entry name" value="NRPS_term_dom"/>
    <property type="match status" value="1"/>
</dbReference>
<dbReference type="Gene3D" id="2.160.10.10">
    <property type="entry name" value="Hexapeptide repeat proteins"/>
    <property type="match status" value="2"/>
</dbReference>
<sequence>MSVDAYPALAQRAVFRSGPESPPRTLLDILAATAARHPHAAALDDGATVLDYAALMVEVDRLAGVLALSGVGLGDRVGVRVPSGSVDLYVAILAVLQAGAAYVPVDFDDPEERADTVFGEAGVAVVIGEDRAITRRGTPTGAPGTPTPEHDAWIIFTSGSTGKPKGVAVSHRSAAAFVDAEAGLFLPERSIGPDDRVLAGLSVAFDASCEEMWLAWRNGACLVAAPRSLVRSGVDLGAWLVERGITVVSTVPTLAALWPTDALADVRLLILGGEACSAELAARLAAPGREVWNTYGPTEATVVACAAQLTGEGPVRIGLPLEGWELAVVDSHGEPVAVGESGELVIGGAGLARYLDPVKDAEKFAALPALGWQRAYRSGDLVRGDADGLVFLGRADEQIKLHGRRIELGEIDAALAALPGVAGAAAAVRTTPAGSQVLVGYVAAEPGFDPEAARGQLAAVLPAALVPLLARVDALPTRISGKVDRDRLPWPLTTTEAAGRLTPTQARLAEHWTEIIGVGPTGPGADFFAAGGGSLAAAQLVSRVRATHPGIAVADLYANPTLGALAALIDSSAAVAGADRDVKPTPRSAGLVQALLSVPMLAVVGARWAVGLAALANVLDTTWAPTTPWWLIITGWVVLLSPPGRIALAAGTARLLLRGVAPGAYPRGGSVHLRLWAAERVAELSGVTGVGCAPWLRHYARALGAVVGDDVDLHSAPPVTGLLRIGRGAAVEPEVDLAGHWLDGDVLHIGAIRIGAGAVVGSRSTLLPGARVGKRAEVAPGSGVAGEVPAGQRWGGSPAARTGRATRRGPRPPRKAGWTAGYGLTSTGLSLLPALAAVPALLVLAAAVAGTPDLAAALGSALIAVPVATIAYLGTYALIVLSTVRLLSIGLRPGEYPVHSRIAWQAWTTERLMDLARGALFPLYASLATPVWLRALGMRVGRRVEASTVLALPSLTTVGDGAFLADDTMVGSYELGGGRLRIATARVGKRAFLGNSGMAAAGRKVPNRGLVGVLSSTPKKAKAGTSYLGMPPIKLPRTAETGDESTTFAPPARLVAARALVELCRLVPVALSVALLVLVAGGFFALVPIWGGWAALTVGGLLAVAGVAACGLAVAAKWLLVGRFRTTRKPLWSAFVWRAELADTFVEVLGARWAAPLAQGTPALSLWLRGLGARIGAGAWLETYWLPEADLVSVGAGATVNRGCVVQTHLFHDRIMALDAVTLGAGATLGPHGIALPSSAVGDSATVGPASLVMRGESVPAGTRWIGNPIEVWPSC</sequence>
<accession>A0ABW0ELX2</accession>
<dbReference type="SUPFAM" id="SSF51161">
    <property type="entry name" value="Trimeric LpxA-like enzymes"/>
    <property type="match status" value="3"/>
</dbReference>
<gene>
    <name evidence="6" type="ORF">ACFPM7_15275</name>
</gene>
<dbReference type="InterPro" id="IPR018357">
    <property type="entry name" value="Hexapep_transf_CS"/>
</dbReference>
<dbReference type="EMBL" id="JBHSKF010000006">
    <property type="protein sequence ID" value="MFC5288422.1"/>
    <property type="molecule type" value="Genomic_DNA"/>
</dbReference>
<comment type="caution">
    <text evidence="6">The sequence shown here is derived from an EMBL/GenBank/DDBJ whole genome shotgun (WGS) entry which is preliminary data.</text>
</comment>
<dbReference type="InterPro" id="IPR012728">
    <property type="entry name" value="Pls/PosA_C"/>
</dbReference>
<dbReference type="PROSITE" id="PS00455">
    <property type="entry name" value="AMP_BINDING"/>
    <property type="match status" value="1"/>
</dbReference>
<dbReference type="InterPro" id="IPR020845">
    <property type="entry name" value="AMP-binding_CS"/>
</dbReference>
<evidence type="ECO:0000256" key="3">
    <source>
        <dbReference type="SAM" id="MobiDB-lite"/>
    </source>
</evidence>
<dbReference type="InterPro" id="IPR009081">
    <property type="entry name" value="PP-bd_ACP"/>
</dbReference>
<dbReference type="InterPro" id="IPR010071">
    <property type="entry name" value="AA_adenyl_dom"/>
</dbReference>
<feature type="transmembrane region" description="Helical" evidence="4">
    <location>
        <begin position="1093"/>
        <end position="1120"/>
    </location>
</feature>
<feature type="transmembrane region" description="Helical" evidence="4">
    <location>
        <begin position="854"/>
        <end position="881"/>
    </location>
</feature>
<dbReference type="SUPFAM" id="SSF56801">
    <property type="entry name" value="Acetyl-CoA synthetase-like"/>
    <property type="match status" value="1"/>
</dbReference>
<evidence type="ECO:0000313" key="6">
    <source>
        <dbReference type="EMBL" id="MFC5288422.1"/>
    </source>
</evidence>
<feature type="transmembrane region" description="Helical" evidence="4">
    <location>
        <begin position="590"/>
        <end position="609"/>
    </location>
</feature>
<keyword evidence="4" id="KW-1133">Transmembrane helix</keyword>
<dbReference type="PROSITE" id="PS00101">
    <property type="entry name" value="HEXAPEP_TRANSFERASES"/>
    <property type="match status" value="1"/>
</dbReference>
<keyword evidence="4" id="KW-0812">Transmembrane</keyword>
<feature type="transmembrane region" description="Helical" evidence="4">
    <location>
        <begin position="821"/>
        <end position="848"/>
    </location>
</feature>
<dbReference type="PANTHER" id="PTHR45527:SF1">
    <property type="entry name" value="FATTY ACID SYNTHASE"/>
    <property type="match status" value="1"/>
</dbReference>
<dbReference type="Pfam" id="PF00501">
    <property type="entry name" value="AMP-binding"/>
    <property type="match status" value="1"/>
</dbReference>
<feature type="region of interest" description="Disordered" evidence="3">
    <location>
        <begin position="787"/>
        <end position="818"/>
    </location>
</feature>
<dbReference type="NCBIfam" id="TIGR01733">
    <property type="entry name" value="AA-adenyl-dom"/>
    <property type="match status" value="1"/>
</dbReference>
<dbReference type="InterPro" id="IPR011004">
    <property type="entry name" value="Trimer_LpxA-like_sf"/>
</dbReference>
<organism evidence="6 7">
    <name type="scientific">Actinokineospora guangxiensis</name>
    <dbReference type="NCBI Taxonomy" id="1490288"/>
    <lineage>
        <taxon>Bacteria</taxon>
        <taxon>Bacillati</taxon>
        <taxon>Actinomycetota</taxon>
        <taxon>Actinomycetes</taxon>
        <taxon>Pseudonocardiales</taxon>
        <taxon>Pseudonocardiaceae</taxon>
        <taxon>Actinokineospora</taxon>
    </lineage>
</organism>
<feature type="transmembrane region" description="Helical" evidence="4">
    <location>
        <begin position="1063"/>
        <end position="1087"/>
    </location>
</feature>
<dbReference type="InterPro" id="IPR000873">
    <property type="entry name" value="AMP-dep_synth/lig_dom"/>
</dbReference>
<feature type="transmembrane region" description="Helical" evidence="4">
    <location>
        <begin position="557"/>
        <end position="578"/>
    </location>
</feature>
<feature type="compositionally biased region" description="Basic residues" evidence="3">
    <location>
        <begin position="804"/>
        <end position="814"/>
    </location>
</feature>
<dbReference type="Proteomes" id="UP001596157">
    <property type="component" value="Unassembled WGS sequence"/>
</dbReference>
<dbReference type="PROSITE" id="PS50075">
    <property type="entry name" value="CARRIER"/>
    <property type="match status" value="1"/>
</dbReference>
<keyword evidence="7" id="KW-1185">Reference proteome</keyword>
<dbReference type="RefSeq" id="WP_378248272.1">
    <property type="nucleotide sequence ID" value="NZ_JBHSKF010000006.1"/>
</dbReference>
<dbReference type="Gene3D" id="3.30.300.30">
    <property type="match status" value="1"/>
</dbReference>
<evidence type="ECO:0000256" key="4">
    <source>
        <dbReference type="SAM" id="Phobius"/>
    </source>
</evidence>
<dbReference type="InterPro" id="IPR036736">
    <property type="entry name" value="ACP-like_sf"/>
</dbReference>
<evidence type="ECO:0000256" key="1">
    <source>
        <dbReference type="ARBA" id="ARBA00022679"/>
    </source>
</evidence>
<dbReference type="Gene3D" id="3.40.50.12780">
    <property type="entry name" value="N-terminal domain of ligase-like"/>
    <property type="match status" value="1"/>
</dbReference>
<keyword evidence="2" id="KW-0677">Repeat</keyword>